<gene>
    <name evidence="2" type="primary">pipB2_2</name>
    <name evidence="2" type="ORF">ENSA7_00560</name>
</gene>
<evidence type="ECO:0000259" key="1">
    <source>
        <dbReference type="Pfam" id="PF09937"/>
    </source>
</evidence>
<evidence type="ECO:0000313" key="3">
    <source>
        <dbReference type="Proteomes" id="UP000238823"/>
    </source>
</evidence>
<dbReference type="PANTHER" id="PTHR14136">
    <property type="entry name" value="BTB_POZ DOMAIN-CONTAINING PROTEIN KCTD9"/>
    <property type="match status" value="1"/>
</dbReference>
<dbReference type="SUPFAM" id="SSF141571">
    <property type="entry name" value="Pentapeptide repeat-like"/>
    <property type="match status" value="2"/>
</dbReference>
<dbReference type="InterPro" id="IPR018683">
    <property type="entry name" value="DUF2169"/>
</dbReference>
<dbReference type="OrthoDB" id="233093at2"/>
<dbReference type="EMBL" id="PVNL01000001">
    <property type="protein sequence ID" value="PRQ10247.1"/>
    <property type="molecule type" value="Genomic_DNA"/>
</dbReference>
<sequence>MKVVKPGKLSVVTRCFEHQRRHHLGVSVLAFVPLTGPSNLLSEISLWTFMPARLEVPVLDGGVPKSRGEYLVDGFAHSPGGAPQPAVPIRVRVGALEKTLNVYGDRYWRGTTPTEPQPFSQMRLGWDRAYGGPDFPTNPLGKGDAEVEIQQVMIRPLPNVEYPRQLVDSPRKRPEPACMLPIDISWPQRTSLAGTYDGAWLENLFPGLAADVDWSIFNLAARDQQREGFWAPGESFRFDNMHPQLPVLEGQLPRYVARTFIKRKVFVPRLGEDGQPSGEHDEAERFTEIPLALQTLWFFPDAERAVMIFQGSTMIREEDGADVLALVAAAENEGQPRSVEHYHQALRDRMVDAENAGIAWLREHELLPEGLSDQPDALQSEEAELGKHEALMQKNMHNKAVAEAERARGIVAACGLDPDVHGPLMPEPPQPPPTPAELPALAIKLQAEAEAKAKEEKQWVEDRLQKVEAMVDELGIPGFTGADLRAETVAAAPVGPPTFTAAAQLASIVAMAADFRSRGTVVDELEEMSVDRELYARWEAAELKMREGYVLTAHLQSPAPGMDEALLPAARERVIRALAAGEDFASLNLTGADLSNMDLRGAKLAGAFFESARFDGTDLSDADLSGAVLAHASLRGTKLDRANLRGANLGGSKLLEVSAQGADLSKSVLAGADLSGASICGAKLGGADLSKAAFEGTDASGIQAEDAILLEAEISGARFAGAKLKGGSFIKLDLSGADLSGADLTSCTFLSCVARGANFSGATLTNARFVESCVLDEAKFIEAFMPRCFLRGTSMIGCELSKATLDSADLSSCDLTGARFYQAIARETKFEKADLSDAVMLSANLMHASFTNAIIRGVDLRACNLHGADMARIRSDERVQLDEALLTKVRVNPRHEPNLELEAEDGNTV</sequence>
<dbReference type="PANTHER" id="PTHR14136:SF17">
    <property type="entry name" value="BTB_POZ DOMAIN-CONTAINING PROTEIN KCTD9"/>
    <property type="match status" value="1"/>
</dbReference>
<accession>A0A2S9YYU5</accession>
<dbReference type="Pfam" id="PF00805">
    <property type="entry name" value="Pentapeptide"/>
    <property type="match status" value="6"/>
</dbReference>
<evidence type="ECO:0000313" key="2">
    <source>
        <dbReference type="EMBL" id="PRQ10247.1"/>
    </source>
</evidence>
<name>A0A2S9YYU5_9BACT</name>
<organism evidence="2 3">
    <name type="scientific">Enhygromyxa salina</name>
    <dbReference type="NCBI Taxonomy" id="215803"/>
    <lineage>
        <taxon>Bacteria</taxon>
        <taxon>Pseudomonadati</taxon>
        <taxon>Myxococcota</taxon>
        <taxon>Polyangia</taxon>
        <taxon>Nannocystales</taxon>
        <taxon>Nannocystaceae</taxon>
        <taxon>Enhygromyxa</taxon>
    </lineage>
</organism>
<comment type="caution">
    <text evidence="2">The sequence shown here is derived from an EMBL/GenBank/DDBJ whole genome shotgun (WGS) entry which is preliminary data.</text>
</comment>
<dbReference type="InterPro" id="IPR001646">
    <property type="entry name" value="5peptide_repeat"/>
</dbReference>
<dbReference type="InterPro" id="IPR051082">
    <property type="entry name" value="Pentapeptide-BTB/POZ_domain"/>
</dbReference>
<dbReference type="Proteomes" id="UP000238823">
    <property type="component" value="Unassembled WGS sequence"/>
</dbReference>
<dbReference type="Pfam" id="PF09937">
    <property type="entry name" value="DUF2169"/>
    <property type="match status" value="1"/>
</dbReference>
<dbReference type="Gene3D" id="2.160.20.80">
    <property type="entry name" value="E3 ubiquitin-protein ligase SopA"/>
    <property type="match status" value="2"/>
</dbReference>
<feature type="domain" description="DUF2169" evidence="1">
    <location>
        <begin position="21"/>
        <end position="309"/>
    </location>
</feature>
<proteinExistence type="predicted"/>
<reference evidence="2 3" key="1">
    <citation type="submission" date="2018-03" db="EMBL/GenBank/DDBJ databases">
        <title>Draft Genome Sequences of the Obligatory Marine Myxobacteria Enhygromyxa salina SWB007.</title>
        <authorList>
            <person name="Poehlein A."/>
            <person name="Moghaddam J.A."/>
            <person name="Harms H."/>
            <person name="Alanjari M."/>
            <person name="Koenig G.M."/>
            <person name="Daniel R."/>
            <person name="Schaeberle T.F."/>
        </authorList>
    </citation>
    <scope>NUCLEOTIDE SEQUENCE [LARGE SCALE GENOMIC DNA]</scope>
    <source>
        <strain evidence="2 3">SWB007</strain>
    </source>
</reference>
<protein>
    <submittedName>
        <fullName evidence="2">Secreted effector protein pipB2</fullName>
    </submittedName>
</protein>
<dbReference type="AlphaFoldDB" id="A0A2S9YYU5"/>
<dbReference type="RefSeq" id="WP_106087168.1">
    <property type="nucleotide sequence ID" value="NZ_PVNL01000001.1"/>
</dbReference>